<evidence type="ECO:0000256" key="2">
    <source>
        <dbReference type="ARBA" id="ARBA00009062"/>
    </source>
</evidence>
<keyword evidence="6 9" id="KW-0995">Kinetochore</keyword>
<evidence type="ECO:0000313" key="11">
    <source>
        <dbReference type="Proteomes" id="UP000001593"/>
    </source>
</evidence>
<dbReference type="InParanoid" id="A7SRF7"/>
<evidence type="ECO:0000256" key="1">
    <source>
        <dbReference type="ARBA" id="ARBA00004629"/>
    </source>
</evidence>
<evidence type="ECO:0000313" key="10">
    <source>
        <dbReference type="EMBL" id="EDO33703.1"/>
    </source>
</evidence>
<organism evidence="10 11">
    <name type="scientific">Nematostella vectensis</name>
    <name type="common">Starlet sea anemone</name>
    <dbReference type="NCBI Taxonomy" id="45351"/>
    <lineage>
        <taxon>Eukaryota</taxon>
        <taxon>Metazoa</taxon>
        <taxon>Cnidaria</taxon>
        <taxon>Anthozoa</taxon>
        <taxon>Hexacorallia</taxon>
        <taxon>Actiniaria</taxon>
        <taxon>Edwardsiidae</taxon>
        <taxon>Nematostella</taxon>
    </lineage>
</organism>
<evidence type="ECO:0000256" key="7">
    <source>
        <dbReference type="ARBA" id="ARBA00023306"/>
    </source>
</evidence>
<keyword evidence="4 9" id="KW-0132">Cell division</keyword>
<dbReference type="GO" id="GO:0034501">
    <property type="term" value="P:protein localization to kinetochore"/>
    <property type="evidence" value="ECO:0000318"/>
    <property type="project" value="GO_Central"/>
</dbReference>
<keyword evidence="3 9" id="KW-0158">Chromosome</keyword>
<dbReference type="KEGG" id="nve:5504946"/>
<dbReference type="GO" id="GO:1990423">
    <property type="term" value="C:RZZ complex"/>
    <property type="evidence" value="ECO:0000318"/>
    <property type="project" value="GO_Central"/>
</dbReference>
<dbReference type="InterPro" id="IPR018630">
    <property type="entry name" value="Zwilch"/>
</dbReference>
<dbReference type="GO" id="GO:0051301">
    <property type="term" value="P:cell division"/>
    <property type="evidence" value="ECO:0007669"/>
    <property type="project" value="UniProtKB-UniRule"/>
</dbReference>
<comment type="subcellular location">
    <subcellularLocation>
        <location evidence="1 9">Chromosome</location>
        <location evidence="1 9">Centromere</location>
        <location evidence="1 9">Kinetochore</location>
    </subcellularLocation>
</comment>
<dbReference type="OMA" id="FEENSHA"/>
<evidence type="ECO:0000256" key="8">
    <source>
        <dbReference type="ARBA" id="ARBA00023328"/>
    </source>
</evidence>
<dbReference type="Gene3D" id="1.10.287.1880">
    <property type="match status" value="1"/>
</dbReference>
<protein>
    <recommendedName>
        <fullName evidence="9">Protein zwilch</fullName>
    </recommendedName>
</protein>
<dbReference type="eggNOG" id="KOG4803">
    <property type="taxonomic scope" value="Eukaryota"/>
</dbReference>
<keyword evidence="7 9" id="KW-0131">Cell cycle</keyword>
<dbReference type="PANTHER" id="PTHR15995:SF1">
    <property type="entry name" value="PROTEIN ZWILCH HOMOLOG"/>
    <property type="match status" value="1"/>
</dbReference>
<dbReference type="Pfam" id="PF09817">
    <property type="entry name" value="Zwilch"/>
    <property type="match status" value="1"/>
</dbReference>
<evidence type="ECO:0000256" key="5">
    <source>
        <dbReference type="ARBA" id="ARBA00022776"/>
    </source>
</evidence>
<dbReference type="EMBL" id="DS469761">
    <property type="protein sequence ID" value="EDO33703.1"/>
    <property type="molecule type" value="Genomic_DNA"/>
</dbReference>
<accession>A7SRF7</accession>
<comment type="similarity">
    <text evidence="2 9">Belongs to the ZWILCH family.</text>
</comment>
<comment type="function">
    <text evidence="9">Essential component of the mitotic checkpoint, which prevents cells from prematurely exiting mitosis. Required for the assembly of the dynein-dynactin and MAD1-MAD2 complexes onto kinetochores. Its function related to the spindle assembly machinery is proposed to depend on its association in the mitotic RZZ complex.</text>
</comment>
<dbReference type="Gene3D" id="1.20.58.730">
    <property type="match status" value="1"/>
</dbReference>
<reference evidence="10 11" key="1">
    <citation type="journal article" date="2007" name="Science">
        <title>Sea anemone genome reveals ancestral eumetazoan gene repertoire and genomic organization.</title>
        <authorList>
            <person name="Putnam N.H."/>
            <person name="Srivastava M."/>
            <person name="Hellsten U."/>
            <person name="Dirks B."/>
            <person name="Chapman J."/>
            <person name="Salamov A."/>
            <person name="Terry A."/>
            <person name="Shapiro H."/>
            <person name="Lindquist E."/>
            <person name="Kapitonov V.V."/>
            <person name="Jurka J."/>
            <person name="Genikhovich G."/>
            <person name="Grigoriev I.V."/>
            <person name="Lucas S.M."/>
            <person name="Steele R.E."/>
            <person name="Finnerty J.R."/>
            <person name="Technau U."/>
            <person name="Martindale M.Q."/>
            <person name="Rokhsar D.S."/>
        </authorList>
    </citation>
    <scope>NUCLEOTIDE SEQUENCE [LARGE SCALE GENOMIC DNA]</scope>
    <source>
        <strain evidence="11">CH2 X CH6</strain>
    </source>
</reference>
<dbReference type="AlphaFoldDB" id="A7SRF7"/>
<keyword evidence="8 9" id="KW-0137">Centromere</keyword>
<evidence type="ECO:0000256" key="6">
    <source>
        <dbReference type="ARBA" id="ARBA00022838"/>
    </source>
</evidence>
<dbReference type="HOGENOM" id="CLU_412403_0_0_1"/>
<dbReference type="PANTHER" id="PTHR15995">
    <property type="entry name" value="PROTEIN ZWILCH HOMOLOG"/>
    <property type="match status" value="1"/>
</dbReference>
<keyword evidence="11" id="KW-1185">Reference proteome</keyword>
<evidence type="ECO:0000256" key="3">
    <source>
        <dbReference type="ARBA" id="ARBA00022454"/>
    </source>
</evidence>
<dbReference type="STRING" id="45351.A7SRF7"/>
<dbReference type="PhylomeDB" id="A7SRF7"/>
<gene>
    <name evidence="10" type="ORF">NEMVEDRAFT_v1g246928</name>
</gene>
<dbReference type="OrthoDB" id="5556307at2759"/>
<dbReference type="Gene3D" id="2.20.25.230">
    <property type="match status" value="1"/>
</dbReference>
<name>A7SRF7_NEMVE</name>
<keyword evidence="5 9" id="KW-0498">Mitosis</keyword>
<evidence type="ECO:0000256" key="4">
    <source>
        <dbReference type="ARBA" id="ARBA00022618"/>
    </source>
</evidence>
<dbReference type="GO" id="GO:0007094">
    <property type="term" value="P:mitotic spindle assembly checkpoint signaling"/>
    <property type="evidence" value="ECO:0000318"/>
    <property type="project" value="GO_Central"/>
</dbReference>
<proteinExistence type="inferred from homology"/>
<sequence length="666" mass="74257">MDNFEENSHALCLVLNNIISQEVIDDNFKEAFFETIPEDEDGSTKMFNISFVSPGVKHPLQNIITKTEYGFFLVSKAILEVSHDEDGEETYQFTHSKLSRKTIEHVLVGTPISMEVYYINGREPLHRVSTGSDESTSTFDVQLTNLASVNPVQKDEARYLISLFDYALANNHEISEEVKNIPLCVMVSGENSANEMSLAHLASIPKHSTINHVIVSSRGPFIDPNALPNINFFKKWHAGSTSGPIQTCGYAIFELLGLSHASSEPQGDTLSSVLIEFAWENVSDVLQMPPLSCNSVLHVQNIPGSMELCALKLNMEVEQLKILSEMLNEQEKEWPFDSEDLESAFDRTAKLLEKQNSVDTETPASEKEMDDTNDCLPFDQDTFAARKELDFTESLWMVLKDAADFEDVAASIQSAFFATLSGKQQPILYGSNTSSIAELMRAVLTCDTNEEKHKLRMRMEEIISDKSEILRCLVEIGVEKLLRDLTTYFLSEELVTQEQLSYYTDTSPDLVSRVSMVGKMHNILDLILTTKSVIDVGHSNLQLLTQSSLTYYKHHTVGDHPVFSLSLPAFGMSSSSAIKQIIASQKPSTWCVSLKSKTKKGEIVSVVHISTTMLTGKAENSVLDISALNEDGDCTINGLPRSKLPYYLTFAKQTLLPLIPCKLNIK</sequence>
<dbReference type="Proteomes" id="UP000001593">
    <property type="component" value="Unassembled WGS sequence"/>
</dbReference>
<comment type="subunit">
    <text evidence="9">Component of the RZZ complex.</text>
</comment>
<evidence type="ECO:0000256" key="9">
    <source>
        <dbReference type="RuleBase" id="RU369076"/>
    </source>
</evidence>